<dbReference type="EMBL" id="REFR01000011">
    <property type="protein sequence ID" value="RMB08111.1"/>
    <property type="molecule type" value="Genomic_DNA"/>
</dbReference>
<evidence type="ECO:0000259" key="2">
    <source>
        <dbReference type="Pfam" id="PF01738"/>
    </source>
</evidence>
<dbReference type="GO" id="GO:0016787">
    <property type="term" value="F:hydrolase activity"/>
    <property type="evidence" value="ECO:0007669"/>
    <property type="project" value="InterPro"/>
</dbReference>
<dbReference type="PANTHER" id="PTHR46623">
    <property type="entry name" value="CARBOXYMETHYLENEBUTENOLIDASE-RELATED"/>
    <property type="match status" value="1"/>
</dbReference>
<organism evidence="3 4">
    <name type="scientific">Eilatimonas milleporae</name>
    <dbReference type="NCBI Taxonomy" id="911205"/>
    <lineage>
        <taxon>Bacteria</taxon>
        <taxon>Pseudomonadati</taxon>
        <taxon>Pseudomonadota</taxon>
        <taxon>Alphaproteobacteria</taxon>
        <taxon>Kordiimonadales</taxon>
        <taxon>Kordiimonadaceae</taxon>
        <taxon>Eilatimonas</taxon>
    </lineage>
</organism>
<dbReference type="InterPro" id="IPR051049">
    <property type="entry name" value="Dienelactone_hydrolase-like"/>
</dbReference>
<feature type="transmembrane region" description="Helical" evidence="1">
    <location>
        <begin position="103"/>
        <end position="123"/>
    </location>
</feature>
<evidence type="ECO:0000313" key="3">
    <source>
        <dbReference type="EMBL" id="RMB08111.1"/>
    </source>
</evidence>
<keyword evidence="1" id="KW-0472">Membrane</keyword>
<reference evidence="3 4" key="1">
    <citation type="submission" date="2018-10" db="EMBL/GenBank/DDBJ databases">
        <title>Genomic Encyclopedia of Archaeal and Bacterial Type Strains, Phase II (KMG-II): from individual species to whole genera.</title>
        <authorList>
            <person name="Goeker M."/>
        </authorList>
    </citation>
    <scope>NUCLEOTIDE SEQUENCE [LARGE SCALE GENOMIC DNA]</scope>
    <source>
        <strain evidence="3 4">DSM 25217</strain>
    </source>
</reference>
<dbReference type="Proteomes" id="UP000271227">
    <property type="component" value="Unassembled WGS sequence"/>
</dbReference>
<gene>
    <name evidence="3" type="ORF">BXY39_2207</name>
</gene>
<keyword evidence="1" id="KW-0812">Transmembrane</keyword>
<dbReference type="Gene3D" id="3.40.50.1820">
    <property type="entry name" value="alpha/beta hydrolase"/>
    <property type="match status" value="1"/>
</dbReference>
<accession>A0A3M0CE71</accession>
<dbReference type="InParanoid" id="A0A3M0CE71"/>
<proteinExistence type="predicted"/>
<dbReference type="Pfam" id="PF01738">
    <property type="entry name" value="DLH"/>
    <property type="match status" value="1"/>
</dbReference>
<comment type="caution">
    <text evidence="3">The sequence shown here is derived from an EMBL/GenBank/DDBJ whole genome shotgun (WGS) entry which is preliminary data.</text>
</comment>
<keyword evidence="1" id="KW-1133">Transmembrane helix</keyword>
<dbReference type="PANTHER" id="PTHR46623:SF6">
    <property type="entry name" value="ALPHA_BETA-HYDROLASES SUPERFAMILY PROTEIN"/>
    <property type="match status" value="1"/>
</dbReference>
<dbReference type="SUPFAM" id="SSF53474">
    <property type="entry name" value="alpha/beta-Hydrolases"/>
    <property type="match status" value="1"/>
</dbReference>
<dbReference type="AlphaFoldDB" id="A0A3M0CE71"/>
<dbReference type="RefSeq" id="WP_121938854.1">
    <property type="nucleotide sequence ID" value="NZ_REFR01000011.1"/>
</dbReference>
<name>A0A3M0CE71_9PROT</name>
<protein>
    <submittedName>
        <fullName evidence="3">Carboxymethylenebutenolidase</fullName>
    </submittedName>
</protein>
<dbReference type="OrthoDB" id="9787933at2"/>
<keyword evidence="4" id="KW-1185">Reference proteome</keyword>
<dbReference type="InterPro" id="IPR002925">
    <property type="entry name" value="Dienelactn_hydro"/>
</dbReference>
<sequence>MCHGQAVTAFPAPVPGAPFDGAVSGYTYGDETAASRIAVLPDIYGCNPFYQGLCAHFAARGARVFLVDTFAGLGDLPEMTREAAFARRGRVRDRDFLDRFQTFAAGAGVTGVIGFCLGGLYVFELARRGMDAALVGLYGFPQGLPNQDPLPVPFDYLPDVRQPHLMLLGREDVPVGADTIARLEDMAASVPALSLTIYEGVGHDFLPLLDSDDAGERAAAEDALAACEAALL</sequence>
<evidence type="ECO:0000313" key="4">
    <source>
        <dbReference type="Proteomes" id="UP000271227"/>
    </source>
</evidence>
<feature type="domain" description="Dienelactone hydrolase" evidence="2">
    <location>
        <begin position="25"/>
        <end position="225"/>
    </location>
</feature>
<evidence type="ECO:0000256" key="1">
    <source>
        <dbReference type="SAM" id="Phobius"/>
    </source>
</evidence>
<dbReference type="InterPro" id="IPR029058">
    <property type="entry name" value="AB_hydrolase_fold"/>
</dbReference>